<sequence length="295" mass="31867">MTDAPYSRLAAEHLPDALARRWTALLRPCVRLRRAEGDEQVVAVLGGTPELPAGVAWPEWRGYGPLSFVASVRCAALPRGGLAAEFPQEGTLLFFCFSAGSQAEEDAFMSADDPETWPGVQVLYIPENTPVVPADTPSGLAPFPRVDLGAATGQSAPDLWLPQARQALLGDSGHWPHPRDTPAELKPFVRAFGQLRTRIGHQIGGHAVPVQGPVEYEIANAVLGGGTHAWGDPPLDREAAQWALLAQFSSDSAPDPDPDRDAKTAWGDEGTLYWLIRSEDLAARRFDQARLTVQV</sequence>
<dbReference type="Proteomes" id="UP000054804">
    <property type="component" value="Unassembled WGS sequence"/>
</dbReference>
<evidence type="ECO:0000313" key="1">
    <source>
        <dbReference type="EMBL" id="KUF18067.1"/>
    </source>
</evidence>
<keyword evidence="2" id="KW-1185">Reference proteome</keyword>
<evidence type="ECO:0008006" key="3">
    <source>
        <dbReference type="Google" id="ProtNLM"/>
    </source>
</evidence>
<dbReference type="AlphaFoldDB" id="A0A0W7X5T3"/>
<dbReference type="STRING" id="1765722.AT728_20810"/>
<dbReference type="InterPro" id="IPR035948">
    <property type="entry name" value="YwqG-like_sf"/>
</dbReference>
<dbReference type="InterPro" id="IPR015315">
    <property type="entry name" value="DUF1963"/>
</dbReference>
<dbReference type="Pfam" id="PF09234">
    <property type="entry name" value="DUF1963"/>
    <property type="match status" value="1"/>
</dbReference>
<evidence type="ECO:0000313" key="2">
    <source>
        <dbReference type="Proteomes" id="UP000054804"/>
    </source>
</evidence>
<dbReference type="Gene3D" id="2.30.320.10">
    <property type="entry name" value="YwqG-like"/>
    <property type="match status" value="1"/>
</dbReference>
<protein>
    <recommendedName>
        <fullName evidence="3">DUF1963 domain-containing protein</fullName>
    </recommendedName>
</protein>
<organism evidence="1 2">
    <name type="scientific">Streptomyces silvensis</name>
    <dbReference type="NCBI Taxonomy" id="1765722"/>
    <lineage>
        <taxon>Bacteria</taxon>
        <taxon>Bacillati</taxon>
        <taxon>Actinomycetota</taxon>
        <taxon>Actinomycetes</taxon>
        <taxon>Kitasatosporales</taxon>
        <taxon>Streptomycetaceae</taxon>
        <taxon>Streptomyces</taxon>
    </lineage>
</organism>
<name>A0A0W7X5T3_9ACTN</name>
<dbReference type="PANTHER" id="PTHR36436">
    <property type="entry name" value="SLL5081 PROTEIN"/>
    <property type="match status" value="1"/>
</dbReference>
<gene>
    <name evidence="1" type="ORF">AT728_20810</name>
</gene>
<dbReference type="OrthoDB" id="4775619at2"/>
<dbReference type="RefSeq" id="WP_058847845.1">
    <property type="nucleotide sequence ID" value="NZ_LOCL01000032.1"/>
</dbReference>
<proteinExistence type="predicted"/>
<dbReference type="EMBL" id="LOCL01000032">
    <property type="protein sequence ID" value="KUF18067.1"/>
    <property type="molecule type" value="Genomic_DNA"/>
</dbReference>
<dbReference type="SUPFAM" id="SSF103032">
    <property type="entry name" value="Hypothetical protein YwqG"/>
    <property type="match status" value="1"/>
</dbReference>
<comment type="caution">
    <text evidence="1">The sequence shown here is derived from an EMBL/GenBank/DDBJ whole genome shotgun (WGS) entry which is preliminary data.</text>
</comment>
<dbReference type="PANTHER" id="PTHR36436:SF6">
    <property type="entry name" value="SLL5081 PROTEIN"/>
    <property type="match status" value="1"/>
</dbReference>
<accession>A0A0W7X5T3</accession>
<reference evidence="1 2" key="1">
    <citation type="submission" date="2015-12" db="EMBL/GenBank/DDBJ databases">
        <title>Draft genome sequence of Streptomyces silvensis ATCC 53525, a producer of novel hormone antagonists.</title>
        <authorList>
            <person name="Johnston C.W."/>
            <person name="Li Y."/>
            <person name="Magarvey N.A."/>
        </authorList>
    </citation>
    <scope>NUCLEOTIDE SEQUENCE [LARGE SCALE GENOMIC DNA]</scope>
    <source>
        <strain evidence="1 2">ATCC 53525</strain>
    </source>
</reference>